<accession>A0ABV6PT25</accession>
<keyword evidence="2 3" id="KW-0413">Isomerase</keyword>
<dbReference type="GO" id="GO:0016853">
    <property type="term" value="F:isomerase activity"/>
    <property type="evidence" value="ECO:0007669"/>
    <property type="project" value="UniProtKB-KW"/>
</dbReference>
<evidence type="ECO:0000256" key="1">
    <source>
        <dbReference type="ARBA" id="ARBA00007673"/>
    </source>
</evidence>
<organism evidence="3 4">
    <name type="scientific">Ottowia pentelensis</name>
    <dbReference type="NCBI Taxonomy" id="511108"/>
    <lineage>
        <taxon>Bacteria</taxon>
        <taxon>Pseudomonadati</taxon>
        <taxon>Pseudomonadota</taxon>
        <taxon>Betaproteobacteria</taxon>
        <taxon>Burkholderiales</taxon>
        <taxon>Comamonadaceae</taxon>
        <taxon>Ottowia</taxon>
    </lineage>
</organism>
<dbReference type="SUPFAM" id="SSF54506">
    <property type="entry name" value="Diaminopimelate epimerase-like"/>
    <property type="match status" value="2"/>
</dbReference>
<gene>
    <name evidence="3" type="primary">prpF</name>
    <name evidence="3" type="ORF">ACFFGG_10575</name>
</gene>
<comment type="similarity">
    <text evidence="1">Belongs to the PrpF family.</text>
</comment>
<dbReference type="NCBIfam" id="TIGR02334">
    <property type="entry name" value="prpF"/>
    <property type="match status" value="1"/>
</dbReference>
<proteinExistence type="inferred from homology"/>
<keyword evidence="4" id="KW-1185">Reference proteome</keyword>
<comment type="caution">
    <text evidence="3">The sequence shown here is derived from an EMBL/GenBank/DDBJ whole genome shotgun (WGS) entry which is preliminary data.</text>
</comment>
<protein>
    <submittedName>
        <fullName evidence="3">2-methylaconitate cis-trans isomerase PrpF</fullName>
    </submittedName>
</protein>
<dbReference type="RefSeq" id="WP_377482851.1">
    <property type="nucleotide sequence ID" value="NZ_JBHLTN010000018.1"/>
</dbReference>
<dbReference type="PANTHER" id="PTHR43709">
    <property type="entry name" value="ACONITATE ISOMERASE-RELATED"/>
    <property type="match status" value="1"/>
</dbReference>
<dbReference type="EMBL" id="JBHLTN010000018">
    <property type="protein sequence ID" value="MFC0593002.1"/>
    <property type="molecule type" value="Genomic_DNA"/>
</dbReference>
<dbReference type="Pfam" id="PF04303">
    <property type="entry name" value="PrpF"/>
    <property type="match status" value="1"/>
</dbReference>
<evidence type="ECO:0000313" key="4">
    <source>
        <dbReference type="Proteomes" id="UP001589834"/>
    </source>
</evidence>
<dbReference type="Gene3D" id="3.10.310.10">
    <property type="entry name" value="Diaminopimelate Epimerase, Chain A, domain 1"/>
    <property type="match status" value="2"/>
</dbReference>
<dbReference type="Proteomes" id="UP001589834">
    <property type="component" value="Unassembled WGS sequence"/>
</dbReference>
<dbReference type="InterPro" id="IPR007400">
    <property type="entry name" value="PrpF-like"/>
</dbReference>
<reference evidence="3 4" key="1">
    <citation type="submission" date="2024-09" db="EMBL/GenBank/DDBJ databases">
        <authorList>
            <person name="Sun Q."/>
            <person name="Mori K."/>
        </authorList>
    </citation>
    <scope>NUCLEOTIDE SEQUENCE [LARGE SCALE GENOMIC DNA]</scope>
    <source>
        <strain evidence="3 4">NCAIM B.02336</strain>
    </source>
</reference>
<dbReference type="InterPro" id="IPR012709">
    <property type="entry name" value="PrpF"/>
</dbReference>
<evidence type="ECO:0000256" key="2">
    <source>
        <dbReference type="ARBA" id="ARBA00023235"/>
    </source>
</evidence>
<evidence type="ECO:0000313" key="3">
    <source>
        <dbReference type="EMBL" id="MFC0593002.1"/>
    </source>
</evidence>
<name>A0ABV6PT25_9BURK</name>
<sequence length="384" mass="38841">MPTEVVAIAASFMRGGTSKGLFFLPSDLPAEPEARDALLLRAIGSPDPYARHIDGLGGASSSTSKVVLVQRSARPGCDVDYLFGQVAIDQPLVDWSGSCGNLAAAVGPFALHAGLVDGAPADGLATVRIWQANLGQRIVAHVPMQGGQVRELGDFALDGVPFPAAEIRLDFLDPAGGGGLPLLPTGRVQDVLPVPGLGPVPATLVNSGNATVIVPAASLGLAGTELSAQLNTDAALLARCEAVRAQGAVAMGLAATPAQATRERPATPKLALVGAPADYVASDGRAVASGQMDVLVRMVSMGQFHHALPGTGAIALASAAALPGTLLAPGIGAGGAGLRMGHPSGCIETEAEAAQDAGGAWRIRRVSVSRSARRLMTGQVWVPR</sequence>
<dbReference type="PANTHER" id="PTHR43709:SF2">
    <property type="entry name" value="DUF453 DOMAIN PROTEIN (AFU_ORTHOLOGUE AFUA_6G00360)"/>
    <property type="match status" value="1"/>
</dbReference>